<keyword evidence="1" id="KW-0812">Transmembrane</keyword>
<feature type="transmembrane region" description="Helical" evidence="1">
    <location>
        <begin position="26"/>
        <end position="47"/>
    </location>
</feature>
<sequence length="88" mass="9610">MALFGLFCLFDFGILPKGHAGSWATWGTVGTFILTLIGCCIFAAGVLTYDAPSDRRPILWAEMTVRFLLLQVILAPAVTCVILFPFIV</sequence>
<evidence type="ECO:0000313" key="3">
    <source>
        <dbReference type="Proteomes" id="UP001165653"/>
    </source>
</evidence>
<protein>
    <submittedName>
        <fullName evidence="2">Uncharacterized protein</fullName>
    </submittedName>
</protein>
<keyword evidence="3" id="KW-1185">Reference proteome</keyword>
<accession>A0ABT3G0C7</accession>
<gene>
    <name evidence="2" type="ORF">OJ996_06880</name>
</gene>
<organism evidence="2 3">
    <name type="scientific">Luteolibacter rhizosphaerae</name>
    <dbReference type="NCBI Taxonomy" id="2989719"/>
    <lineage>
        <taxon>Bacteria</taxon>
        <taxon>Pseudomonadati</taxon>
        <taxon>Verrucomicrobiota</taxon>
        <taxon>Verrucomicrobiia</taxon>
        <taxon>Verrucomicrobiales</taxon>
        <taxon>Verrucomicrobiaceae</taxon>
        <taxon>Luteolibacter</taxon>
    </lineage>
</organism>
<dbReference type="EMBL" id="JAPDDR010000003">
    <property type="protein sequence ID" value="MCW1913288.1"/>
    <property type="molecule type" value="Genomic_DNA"/>
</dbReference>
<dbReference type="Proteomes" id="UP001165653">
    <property type="component" value="Unassembled WGS sequence"/>
</dbReference>
<reference evidence="2" key="1">
    <citation type="submission" date="2022-10" db="EMBL/GenBank/DDBJ databases">
        <title>Luteolibacter sp. GHJ8, whole genome shotgun sequencing project.</title>
        <authorList>
            <person name="Zhao G."/>
            <person name="Shen L."/>
        </authorList>
    </citation>
    <scope>NUCLEOTIDE SEQUENCE</scope>
    <source>
        <strain evidence="2">GHJ8</strain>
    </source>
</reference>
<proteinExistence type="predicted"/>
<feature type="transmembrane region" description="Helical" evidence="1">
    <location>
        <begin position="67"/>
        <end position="87"/>
    </location>
</feature>
<evidence type="ECO:0000256" key="1">
    <source>
        <dbReference type="SAM" id="Phobius"/>
    </source>
</evidence>
<keyword evidence="1" id="KW-1133">Transmembrane helix</keyword>
<keyword evidence="1" id="KW-0472">Membrane</keyword>
<name>A0ABT3G0C7_9BACT</name>
<evidence type="ECO:0000313" key="2">
    <source>
        <dbReference type="EMBL" id="MCW1913288.1"/>
    </source>
</evidence>
<comment type="caution">
    <text evidence="2">The sequence shown here is derived from an EMBL/GenBank/DDBJ whole genome shotgun (WGS) entry which is preliminary data.</text>
</comment>